<keyword evidence="2" id="KW-1133">Transmembrane helix</keyword>
<evidence type="ECO:0000256" key="2">
    <source>
        <dbReference type="SAM" id="Phobius"/>
    </source>
</evidence>
<evidence type="ECO:0000256" key="1">
    <source>
        <dbReference type="SAM" id="MobiDB-lite"/>
    </source>
</evidence>
<feature type="compositionally biased region" description="Pro residues" evidence="1">
    <location>
        <begin position="27"/>
        <end position="36"/>
    </location>
</feature>
<keyword evidence="2" id="KW-0812">Transmembrane</keyword>
<evidence type="ECO:0000313" key="3">
    <source>
        <dbReference type="EMBL" id="MFC4070603.1"/>
    </source>
</evidence>
<dbReference type="InterPro" id="IPR037140">
    <property type="entry name" value="VHL_beta_dom_sf"/>
</dbReference>
<gene>
    <name evidence="3" type="ORF">ACFO0C_37200</name>
</gene>
<feature type="region of interest" description="Disordered" evidence="1">
    <location>
        <begin position="1"/>
        <end position="38"/>
    </location>
</feature>
<organism evidence="3 4">
    <name type="scientific">Actinoplanes subglobosus</name>
    <dbReference type="NCBI Taxonomy" id="1547892"/>
    <lineage>
        <taxon>Bacteria</taxon>
        <taxon>Bacillati</taxon>
        <taxon>Actinomycetota</taxon>
        <taxon>Actinomycetes</taxon>
        <taxon>Micromonosporales</taxon>
        <taxon>Micromonosporaceae</taxon>
        <taxon>Actinoplanes</taxon>
    </lineage>
</organism>
<reference evidence="4" key="1">
    <citation type="journal article" date="2019" name="Int. J. Syst. Evol. Microbiol.">
        <title>The Global Catalogue of Microorganisms (GCM) 10K type strain sequencing project: providing services to taxonomists for standard genome sequencing and annotation.</title>
        <authorList>
            <consortium name="The Broad Institute Genomics Platform"/>
            <consortium name="The Broad Institute Genome Sequencing Center for Infectious Disease"/>
            <person name="Wu L."/>
            <person name="Ma J."/>
        </authorList>
    </citation>
    <scope>NUCLEOTIDE SEQUENCE [LARGE SCALE GENOMIC DNA]</scope>
    <source>
        <strain evidence="4">TBRC 5832</strain>
    </source>
</reference>
<dbReference type="EMBL" id="JBHSBL010000024">
    <property type="protein sequence ID" value="MFC4070603.1"/>
    <property type="molecule type" value="Genomic_DNA"/>
</dbReference>
<proteinExistence type="predicted"/>
<keyword evidence="2" id="KW-0472">Membrane</keyword>
<comment type="caution">
    <text evidence="3">The sequence shown here is derived from an EMBL/GenBank/DDBJ whole genome shotgun (WGS) entry which is preliminary data.</text>
</comment>
<dbReference type="SUPFAM" id="SSF49468">
    <property type="entry name" value="VHL"/>
    <property type="match status" value="1"/>
</dbReference>
<evidence type="ECO:0000313" key="4">
    <source>
        <dbReference type="Proteomes" id="UP001595867"/>
    </source>
</evidence>
<accession>A0ABV8J7U1</accession>
<protein>
    <submittedName>
        <fullName evidence="3">Uncharacterized protein</fullName>
    </submittedName>
</protein>
<dbReference type="InterPro" id="IPR036208">
    <property type="entry name" value="VHL_sf"/>
</dbReference>
<dbReference type="Proteomes" id="UP001595867">
    <property type="component" value="Unassembled WGS sequence"/>
</dbReference>
<name>A0ABV8J7U1_9ACTN</name>
<feature type="transmembrane region" description="Helical" evidence="2">
    <location>
        <begin position="44"/>
        <end position="62"/>
    </location>
</feature>
<dbReference type="RefSeq" id="WP_378071475.1">
    <property type="nucleotide sequence ID" value="NZ_JBHSBL010000024.1"/>
</dbReference>
<sequence>MTDKLPELPQAYQPPPSVLVDESEPALVPPDDPAPIAPRRRSRTGLVVVTVLVLAAVVWGFVRPAPAREPAALPPGPAPAASPVFRLEAIPGSAERSRRWRITEGAPTSIYFANDTGETVTVNRLTEEQERIRYAEIEPGQGYHQDTYAGHVWVITKADGTAVALFRAIKEPGLAEIR</sequence>
<dbReference type="Gene3D" id="2.60.40.780">
    <property type="entry name" value="von Hippel-Lindau disease tumour suppressor, beta domain"/>
    <property type="match status" value="1"/>
</dbReference>
<keyword evidence="4" id="KW-1185">Reference proteome</keyword>